<evidence type="ECO:0000313" key="2">
    <source>
        <dbReference type="Proteomes" id="UP000606974"/>
    </source>
</evidence>
<organism evidence="1 2">
    <name type="scientific">Endocarpon pusillum</name>
    <dbReference type="NCBI Taxonomy" id="364733"/>
    <lineage>
        <taxon>Eukaryota</taxon>
        <taxon>Fungi</taxon>
        <taxon>Dikarya</taxon>
        <taxon>Ascomycota</taxon>
        <taxon>Pezizomycotina</taxon>
        <taxon>Eurotiomycetes</taxon>
        <taxon>Chaetothyriomycetidae</taxon>
        <taxon>Verrucariales</taxon>
        <taxon>Verrucariaceae</taxon>
        <taxon>Endocarpon</taxon>
    </lineage>
</organism>
<sequence length="129" mass="14165">MAIAAAKYAILVKERKQSIHKTKCPLLGSRISLHLIHPTIDRAHQALNDITPQDIDRGNLLPLRHIIQNINKRPPTRSVCLGPKVPSLLEDGGVMRRSAKSWKVKSSVALDAVLLPALLGADLEGDSWD</sequence>
<evidence type="ECO:0000313" key="1">
    <source>
        <dbReference type="EMBL" id="KAF7503232.1"/>
    </source>
</evidence>
<name>A0A8H7DYZ7_9EURO</name>
<accession>A0A8H7DYZ7</accession>
<gene>
    <name evidence="1" type="ORF">GJ744_004060</name>
</gene>
<reference evidence="1" key="1">
    <citation type="submission" date="2020-02" db="EMBL/GenBank/DDBJ databases">
        <authorList>
            <person name="Palmer J.M."/>
        </authorList>
    </citation>
    <scope>NUCLEOTIDE SEQUENCE</scope>
    <source>
        <strain evidence="1">EPUS1.4</strain>
        <tissue evidence="1">Thallus</tissue>
    </source>
</reference>
<dbReference type="Proteomes" id="UP000606974">
    <property type="component" value="Unassembled WGS sequence"/>
</dbReference>
<proteinExistence type="predicted"/>
<keyword evidence="2" id="KW-1185">Reference proteome</keyword>
<dbReference type="AlphaFoldDB" id="A0A8H7DYZ7"/>
<comment type="caution">
    <text evidence="1">The sequence shown here is derived from an EMBL/GenBank/DDBJ whole genome shotgun (WGS) entry which is preliminary data.</text>
</comment>
<dbReference type="EMBL" id="JAACFV010000189">
    <property type="protein sequence ID" value="KAF7503232.1"/>
    <property type="molecule type" value="Genomic_DNA"/>
</dbReference>
<protein>
    <submittedName>
        <fullName evidence="1">Uncharacterized protein</fullName>
    </submittedName>
</protein>